<evidence type="ECO:0000256" key="1">
    <source>
        <dbReference type="ARBA" id="ARBA00023277"/>
    </source>
</evidence>
<comment type="caution">
    <text evidence="3">The sequence shown here is derived from an EMBL/GenBank/DDBJ whole genome shotgun (WGS) entry which is preliminary data.</text>
</comment>
<keyword evidence="2 3" id="KW-0418">Kinase</keyword>
<evidence type="ECO:0000256" key="2">
    <source>
        <dbReference type="HAMAP-Rule" id="MF_01270"/>
    </source>
</evidence>
<name>A0ABT8YHJ5_9HYPH</name>
<dbReference type="RefSeq" id="WP_304375045.1">
    <property type="nucleotide sequence ID" value="NZ_JAUOZU010000003.1"/>
</dbReference>
<keyword evidence="2" id="KW-0547">Nucleotide-binding</keyword>
<proteinExistence type="inferred from homology"/>
<protein>
    <recommendedName>
        <fullName evidence="2">Anhydro-N-acetylmuramic acid kinase</fullName>
        <ecNumber evidence="2">2.7.1.170</ecNumber>
    </recommendedName>
    <alternativeName>
        <fullName evidence="2">AnhMurNAc kinase</fullName>
    </alternativeName>
</protein>
<dbReference type="GO" id="GO:0016301">
    <property type="term" value="F:kinase activity"/>
    <property type="evidence" value="ECO:0007669"/>
    <property type="project" value="UniProtKB-KW"/>
</dbReference>
<feature type="binding site" evidence="2">
    <location>
        <begin position="15"/>
        <end position="22"/>
    </location>
    <ligand>
        <name>ATP</name>
        <dbReference type="ChEBI" id="CHEBI:30616"/>
    </ligand>
</feature>
<dbReference type="SUPFAM" id="SSF53067">
    <property type="entry name" value="Actin-like ATPase domain"/>
    <property type="match status" value="1"/>
</dbReference>
<comment type="function">
    <text evidence="2">Catalyzes the specific phosphorylation of 1,6-anhydro-N-acetylmuramic acid (anhMurNAc) with the simultaneous cleavage of the 1,6-anhydro ring, generating MurNAc-6-P. Is required for the utilization of anhMurNAc either imported from the medium or derived from its own cell wall murein, and thus plays a role in cell wall recycling.</text>
</comment>
<dbReference type="Proteomes" id="UP001174932">
    <property type="component" value="Unassembled WGS sequence"/>
</dbReference>
<dbReference type="PANTHER" id="PTHR30605">
    <property type="entry name" value="ANHYDRO-N-ACETYLMURAMIC ACID KINASE"/>
    <property type="match status" value="1"/>
</dbReference>
<accession>A0ABT8YHJ5</accession>
<comment type="pathway">
    <text evidence="2">Amino-sugar metabolism; 1,6-anhydro-N-acetylmuramate degradation.</text>
</comment>
<dbReference type="NCBIfam" id="NF007141">
    <property type="entry name" value="PRK09585.1-5"/>
    <property type="match status" value="1"/>
</dbReference>
<evidence type="ECO:0000313" key="4">
    <source>
        <dbReference type="Proteomes" id="UP001174932"/>
    </source>
</evidence>
<organism evidence="3 4">
    <name type="scientific">Rhizobium alvei</name>
    <dbReference type="NCBI Taxonomy" id="1132659"/>
    <lineage>
        <taxon>Bacteria</taxon>
        <taxon>Pseudomonadati</taxon>
        <taxon>Pseudomonadota</taxon>
        <taxon>Alphaproteobacteria</taxon>
        <taxon>Hyphomicrobiales</taxon>
        <taxon>Rhizobiaceae</taxon>
        <taxon>Rhizobium/Agrobacterium group</taxon>
        <taxon>Rhizobium</taxon>
    </lineage>
</organism>
<keyword evidence="1 2" id="KW-0119">Carbohydrate metabolism</keyword>
<comment type="catalytic activity">
    <reaction evidence="2">
        <text>1,6-anhydro-N-acetyl-beta-muramate + ATP + H2O = N-acetyl-D-muramate 6-phosphate + ADP + H(+)</text>
        <dbReference type="Rhea" id="RHEA:24952"/>
        <dbReference type="ChEBI" id="CHEBI:15377"/>
        <dbReference type="ChEBI" id="CHEBI:15378"/>
        <dbReference type="ChEBI" id="CHEBI:30616"/>
        <dbReference type="ChEBI" id="CHEBI:58690"/>
        <dbReference type="ChEBI" id="CHEBI:58722"/>
        <dbReference type="ChEBI" id="CHEBI:456216"/>
        <dbReference type="EC" id="2.7.1.170"/>
    </reaction>
</comment>
<comment type="similarity">
    <text evidence="2">Belongs to the anhydro-N-acetylmuramic acid kinase family.</text>
</comment>
<dbReference type="Pfam" id="PF03702">
    <property type="entry name" value="AnmK"/>
    <property type="match status" value="1"/>
</dbReference>
<dbReference type="EC" id="2.7.1.170" evidence="2"/>
<dbReference type="Gene3D" id="3.30.420.40">
    <property type="match status" value="2"/>
</dbReference>
<dbReference type="HAMAP" id="MF_01270">
    <property type="entry name" value="AnhMurNAc_kinase"/>
    <property type="match status" value="1"/>
</dbReference>
<comment type="pathway">
    <text evidence="2">Cell wall biogenesis; peptidoglycan recycling.</text>
</comment>
<keyword evidence="2" id="KW-0067">ATP-binding</keyword>
<reference evidence="3" key="2">
    <citation type="submission" date="2023-07" db="EMBL/GenBank/DDBJ databases">
        <authorList>
            <person name="Shen H."/>
        </authorList>
    </citation>
    <scope>NUCLEOTIDE SEQUENCE</scope>
    <source>
        <strain evidence="3">TNR-22</strain>
    </source>
</reference>
<dbReference type="EMBL" id="JAUOZU010000003">
    <property type="protein sequence ID" value="MDO6963154.1"/>
    <property type="molecule type" value="Genomic_DNA"/>
</dbReference>
<dbReference type="InterPro" id="IPR005338">
    <property type="entry name" value="Anhydro_N_Ac-Mur_kinase"/>
</dbReference>
<keyword evidence="2 3" id="KW-0808">Transferase</keyword>
<dbReference type="PANTHER" id="PTHR30605:SF0">
    <property type="entry name" value="ANHYDRO-N-ACETYLMURAMIC ACID KINASE"/>
    <property type="match status" value="1"/>
</dbReference>
<reference evidence="3" key="1">
    <citation type="journal article" date="2015" name="Int. J. Syst. Evol. Microbiol.">
        <title>Rhizobium alvei sp. nov., isolated from a freshwater river.</title>
        <authorList>
            <person name="Sheu S.Y."/>
            <person name="Huang H.W."/>
            <person name="Young C.C."/>
            <person name="Chen W.M."/>
        </authorList>
    </citation>
    <scope>NUCLEOTIDE SEQUENCE</scope>
    <source>
        <strain evidence="3">TNR-22</strain>
    </source>
</reference>
<dbReference type="InterPro" id="IPR043129">
    <property type="entry name" value="ATPase_NBD"/>
</dbReference>
<evidence type="ECO:0000313" key="3">
    <source>
        <dbReference type="EMBL" id="MDO6963154.1"/>
    </source>
</evidence>
<gene>
    <name evidence="2" type="primary">anmK</name>
    <name evidence="3" type="ORF">Q4481_04245</name>
</gene>
<keyword evidence="4" id="KW-1185">Reference proteome</keyword>
<sequence>MAARQLKTAIGLMSGTSMDGIDLALVKTDGVAVVERGPALEIAYDPAFRRQLIEALELAKRIESRDQRPENLGEIERELTLRHAAAVEMFLKRFNLDAKDVDFIGFHGQTVLHRPRQALTVQIGDGPLLARRTGIRVIYDMRANDMRHGGQGAPLVPAYHAALAAGLAGYQGRNVMLVNIGGISNLTFIGADGEIVAFDSGPGNTLIDQWVEAEAGIPFDQGGAIASEGVVQAELLARYLDQRFFTADERISLDRNDFLPPKPGDLGLHDGARTLARLTAEAIRLSMRHLPAKPDLVIVCGGGRLNRTIMADLSDVLAPARVEPAEQFGFNGGSMEAEAWAYLAVRASLGLPLTFPGTTGVLAPVSGGVLALP</sequence>